<evidence type="ECO:0000256" key="5">
    <source>
        <dbReference type="ARBA" id="ARBA00023052"/>
    </source>
</evidence>
<evidence type="ECO:0000313" key="7">
    <source>
        <dbReference type="EMBL" id="KAL3309924.1"/>
    </source>
</evidence>
<dbReference type="GO" id="GO:0004802">
    <property type="term" value="F:transketolase activity"/>
    <property type="evidence" value="ECO:0007669"/>
    <property type="project" value="UniProtKB-EC"/>
</dbReference>
<dbReference type="Gene3D" id="3.40.50.920">
    <property type="match status" value="1"/>
</dbReference>
<evidence type="ECO:0000313" key="8">
    <source>
        <dbReference type="Proteomes" id="UP001626550"/>
    </source>
</evidence>
<dbReference type="PANTHER" id="PTHR43195">
    <property type="entry name" value="TRANSKETOLASE"/>
    <property type="match status" value="1"/>
</dbReference>
<reference evidence="7 8" key="1">
    <citation type="submission" date="2024-11" db="EMBL/GenBank/DDBJ databases">
        <title>Adaptive evolution of stress response genes in parasites aligns with host niche diversity.</title>
        <authorList>
            <person name="Hahn C."/>
            <person name="Resl P."/>
        </authorList>
    </citation>
    <scope>NUCLEOTIDE SEQUENCE [LARGE SCALE GENOMIC DNA]</scope>
    <source>
        <strain evidence="7">EGGRZ-B1_66</strain>
        <tissue evidence="7">Body</tissue>
    </source>
</reference>
<keyword evidence="5" id="KW-0786">Thiamine pyrophosphate</keyword>
<dbReference type="Pfam" id="PF02780">
    <property type="entry name" value="Transketolase_C"/>
    <property type="match status" value="1"/>
</dbReference>
<keyword evidence="4" id="KW-0460">Magnesium</keyword>
<dbReference type="SUPFAM" id="SSF52922">
    <property type="entry name" value="TK C-terminal domain-like"/>
    <property type="match status" value="1"/>
</dbReference>
<dbReference type="EC" id="2.2.1.1" evidence="1"/>
<dbReference type="InterPro" id="IPR009014">
    <property type="entry name" value="Transketo_C/PFOR_II"/>
</dbReference>
<evidence type="ECO:0000256" key="4">
    <source>
        <dbReference type="ARBA" id="ARBA00022842"/>
    </source>
</evidence>
<evidence type="ECO:0000256" key="1">
    <source>
        <dbReference type="ARBA" id="ARBA00013152"/>
    </source>
</evidence>
<dbReference type="AlphaFoldDB" id="A0ABD2PRN1"/>
<evidence type="ECO:0000256" key="2">
    <source>
        <dbReference type="ARBA" id="ARBA00022679"/>
    </source>
</evidence>
<keyword evidence="8" id="KW-1185">Reference proteome</keyword>
<organism evidence="7 8">
    <name type="scientific">Cichlidogyrus casuarinus</name>
    <dbReference type="NCBI Taxonomy" id="1844966"/>
    <lineage>
        <taxon>Eukaryota</taxon>
        <taxon>Metazoa</taxon>
        <taxon>Spiralia</taxon>
        <taxon>Lophotrochozoa</taxon>
        <taxon>Platyhelminthes</taxon>
        <taxon>Monogenea</taxon>
        <taxon>Monopisthocotylea</taxon>
        <taxon>Dactylogyridea</taxon>
        <taxon>Ancyrocephalidae</taxon>
        <taxon>Cichlidogyrus</taxon>
    </lineage>
</organism>
<evidence type="ECO:0000256" key="3">
    <source>
        <dbReference type="ARBA" id="ARBA00022723"/>
    </source>
</evidence>
<dbReference type="Proteomes" id="UP001626550">
    <property type="component" value="Unassembled WGS sequence"/>
</dbReference>
<comment type="caution">
    <text evidence="7">The sequence shown here is derived from an EMBL/GenBank/DDBJ whole genome shotgun (WGS) entry which is preliminary data.</text>
</comment>
<evidence type="ECO:0000259" key="6">
    <source>
        <dbReference type="Pfam" id="PF02780"/>
    </source>
</evidence>
<dbReference type="InterPro" id="IPR051424">
    <property type="entry name" value="Transketolase-like"/>
</dbReference>
<dbReference type="GO" id="GO:0046872">
    <property type="term" value="F:metal ion binding"/>
    <property type="evidence" value="ECO:0007669"/>
    <property type="project" value="UniProtKB-KW"/>
</dbReference>
<name>A0ABD2PRN1_9PLAT</name>
<sequence length="134" mass="13787">MQIVHKGANPKVTIVGGGVTIHEALKASKALEADGVDVIVVDPFTIKPLDSKTICQAVSSTGGLVVTVEDHYPTGGIGEAVAAALTEHAVKNVKQVLLAVQEVPRSGTPDQLLAKYRINASAIAQSVINLIASA</sequence>
<dbReference type="PANTHER" id="PTHR43195:SF1">
    <property type="entry name" value="FI06132P-RELATED"/>
    <property type="match status" value="1"/>
</dbReference>
<accession>A0ABD2PRN1</accession>
<dbReference type="EMBL" id="JBJKFK010003421">
    <property type="protein sequence ID" value="KAL3309924.1"/>
    <property type="molecule type" value="Genomic_DNA"/>
</dbReference>
<dbReference type="InterPro" id="IPR033248">
    <property type="entry name" value="Transketolase_C"/>
</dbReference>
<keyword evidence="2" id="KW-0808">Transferase</keyword>
<proteinExistence type="predicted"/>
<gene>
    <name evidence="7" type="ORF">Ciccas_011520</name>
</gene>
<keyword evidence="3" id="KW-0479">Metal-binding</keyword>
<protein>
    <recommendedName>
        <fullName evidence="1">transketolase</fullName>
        <ecNumber evidence="1">2.2.1.1</ecNumber>
    </recommendedName>
</protein>
<feature type="domain" description="Transketolase C-terminal" evidence="6">
    <location>
        <begin position="7"/>
        <end position="123"/>
    </location>
</feature>